<reference evidence="2" key="1">
    <citation type="submission" date="2020-09" db="EMBL/GenBank/DDBJ databases">
        <title>Genome-Enabled Discovery of Anthraquinone Biosynthesis in Senna tora.</title>
        <authorList>
            <person name="Kang S.-H."/>
            <person name="Pandey R.P."/>
            <person name="Lee C.-M."/>
            <person name="Sim J.-S."/>
            <person name="Jeong J.-T."/>
            <person name="Choi B.-S."/>
            <person name="Jung M."/>
            <person name="Ginzburg D."/>
            <person name="Zhao K."/>
            <person name="Won S.Y."/>
            <person name="Oh T.-J."/>
            <person name="Yu Y."/>
            <person name="Kim N.-H."/>
            <person name="Lee O.R."/>
            <person name="Lee T.-H."/>
            <person name="Bashyal P."/>
            <person name="Kim T.-S."/>
            <person name="Lee W.-H."/>
            <person name="Kawkins C."/>
            <person name="Kim C.-K."/>
            <person name="Kim J.S."/>
            <person name="Ahn B.O."/>
            <person name="Rhee S.Y."/>
            <person name="Sohng J.K."/>
        </authorList>
    </citation>
    <scope>NUCLEOTIDE SEQUENCE</scope>
    <source>
        <tissue evidence="2">Leaf</tissue>
    </source>
</reference>
<protein>
    <submittedName>
        <fullName evidence="2">Uncharacterized protein</fullName>
    </submittedName>
</protein>
<dbReference type="EMBL" id="JAAIUW010000011">
    <property type="protein sequence ID" value="KAF7810578.1"/>
    <property type="molecule type" value="Genomic_DNA"/>
</dbReference>
<comment type="caution">
    <text evidence="2">The sequence shown here is derived from an EMBL/GenBank/DDBJ whole genome shotgun (WGS) entry which is preliminary data.</text>
</comment>
<keyword evidence="3" id="KW-1185">Reference proteome</keyword>
<accession>A0A834SU65</accession>
<dbReference type="AlphaFoldDB" id="A0A834SU65"/>
<evidence type="ECO:0000256" key="1">
    <source>
        <dbReference type="SAM" id="MobiDB-lite"/>
    </source>
</evidence>
<organism evidence="2 3">
    <name type="scientific">Senna tora</name>
    <dbReference type="NCBI Taxonomy" id="362788"/>
    <lineage>
        <taxon>Eukaryota</taxon>
        <taxon>Viridiplantae</taxon>
        <taxon>Streptophyta</taxon>
        <taxon>Embryophyta</taxon>
        <taxon>Tracheophyta</taxon>
        <taxon>Spermatophyta</taxon>
        <taxon>Magnoliopsida</taxon>
        <taxon>eudicotyledons</taxon>
        <taxon>Gunneridae</taxon>
        <taxon>Pentapetalae</taxon>
        <taxon>rosids</taxon>
        <taxon>fabids</taxon>
        <taxon>Fabales</taxon>
        <taxon>Fabaceae</taxon>
        <taxon>Caesalpinioideae</taxon>
        <taxon>Cassia clade</taxon>
        <taxon>Senna</taxon>
    </lineage>
</organism>
<sequence length="24" mass="2625">MVEMKEKDGGGLLKTIKESFSSLP</sequence>
<feature type="region of interest" description="Disordered" evidence="1">
    <location>
        <begin position="1"/>
        <end position="24"/>
    </location>
</feature>
<dbReference type="Proteomes" id="UP000634136">
    <property type="component" value="Unassembled WGS sequence"/>
</dbReference>
<name>A0A834SU65_9FABA</name>
<proteinExistence type="predicted"/>
<gene>
    <name evidence="2" type="ORF">G2W53_037321</name>
</gene>
<evidence type="ECO:0000313" key="3">
    <source>
        <dbReference type="Proteomes" id="UP000634136"/>
    </source>
</evidence>
<evidence type="ECO:0000313" key="2">
    <source>
        <dbReference type="EMBL" id="KAF7810578.1"/>
    </source>
</evidence>